<dbReference type="Proteomes" id="UP000008372">
    <property type="component" value="Unassembled WGS sequence"/>
</dbReference>
<evidence type="ECO:0000313" key="1">
    <source>
        <dbReference type="EMBL" id="GAC03936.1"/>
    </source>
</evidence>
<protein>
    <submittedName>
        <fullName evidence="1">Uncharacterized protein</fullName>
    </submittedName>
</protein>
<dbReference type="EMBL" id="BAEK01000020">
    <property type="protein sequence ID" value="GAC03936.1"/>
    <property type="molecule type" value="Genomic_DNA"/>
</dbReference>
<proteinExistence type="predicted"/>
<evidence type="ECO:0000313" key="2">
    <source>
        <dbReference type="Proteomes" id="UP000008372"/>
    </source>
</evidence>
<organism evidence="1 2">
    <name type="scientific">Paraglaciecola agarilytica NO2</name>
    <dbReference type="NCBI Taxonomy" id="1125747"/>
    <lineage>
        <taxon>Bacteria</taxon>
        <taxon>Pseudomonadati</taxon>
        <taxon>Pseudomonadota</taxon>
        <taxon>Gammaproteobacteria</taxon>
        <taxon>Alteromonadales</taxon>
        <taxon>Alteromonadaceae</taxon>
        <taxon>Paraglaciecola</taxon>
    </lineage>
</organism>
<name>A0ABQ0I3N4_9ALTE</name>
<keyword evidence="2" id="KW-1185">Reference proteome</keyword>
<reference evidence="1 2" key="1">
    <citation type="journal article" date="2014" name="Environ. Microbiol.">
        <title>Comparative genomics of the marine bacterial genus Glaciecola reveals the high degree of genomic diversity and genomic characteristic for cold adaptation.</title>
        <authorList>
            <person name="Qin Q.L."/>
            <person name="Xie B.B."/>
            <person name="Yu Y."/>
            <person name="Shu Y.L."/>
            <person name="Rong J.C."/>
            <person name="Zhang Y.J."/>
            <person name="Zhao D.L."/>
            <person name="Chen X.L."/>
            <person name="Zhang X.Y."/>
            <person name="Chen B."/>
            <person name="Zhou B.C."/>
            <person name="Zhang Y.Z."/>
        </authorList>
    </citation>
    <scope>NUCLEOTIDE SEQUENCE [LARGE SCALE GENOMIC DNA]</scope>
    <source>
        <strain evidence="1 2">NO2</strain>
    </source>
</reference>
<comment type="caution">
    <text evidence="1">The sequence shown here is derived from an EMBL/GenBank/DDBJ whole genome shotgun (WGS) entry which is preliminary data.</text>
</comment>
<gene>
    <name evidence="1" type="ORF">GAGA_1073</name>
</gene>
<sequence length="37" mass="4316">MWGAHCEIEINVSVLLFATKNILLTVRNIYRLVEELN</sequence>
<accession>A0ABQ0I3N4</accession>